<name>A0ABS5UCW9_9BACT</name>
<dbReference type="InterPro" id="IPR027385">
    <property type="entry name" value="Beta-barrel_OMP"/>
</dbReference>
<accession>A0ABS5UCW9</accession>
<dbReference type="InterPro" id="IPR011250">
    <property type="entry name" value="OMP/PagP_B-barrel"/>
</dbReference>
<dbReference type="EMBL" id="JAHDYS010000020">
    <property type="protein sequence ID" value="MBT1073336.1"/>
    <property type="molecule type" value="Genomic_DNA"/>
</dbReference>
<sequence>MLKIIIMVVVALMSGIPGICSAASSEPGAYVSGFLGVSVPRDTRASGTDSTTDFDDSVKFDPGIYLGGSGGYDFGMFRLEGELSYRYSEIDSITVQGLPQFRRIDGNLGVFAMMFNGFFDLHNESPVTPYLGGGVGFATLHLSDTFARGNAGTFFYGSGDDTVFAYQAGAGIDIALNKRLSMDLGYRYFATDNADFDSPETFTSMKFRSHNAVAGVRVKF</sequence>
<dbReference type="Pfam" id="PF13505">
    <property type="entry name" value="OMP_b-brl"/>
    <property type="match status" value="1"/>
</dbReference>
<proteinExistence type="predicted"/>
<feature type="signal peptide" evidence="2">
    <location>
        <begin position="1"/>
        <end position="22"/>
    </location>
</feature>
<comment type="caution">
    <text evidence="4">The sequence shown here is derived from an EMBL/GenBank/DDBJ whole genome shotgun (WGS) entry which is preliminary data.</text>
</comment>
<dbReference type="Proteomes" id="UP000784128">
    <property type="component" value="Unassembled WGS sequence"/>
</dbReference>
<evidence type="ECO:0000313" key="4">
    <source>
        <dbReference type="EMBL" id="MBT1073336.1"/>
    </source>
</evidence>
<evidence type="ECO:0000256" key="2">
    <source>
        <dbReference type="SAM" id="SignalP"/>
    </source>
</evidence>
<keyword evidence="1 2" id="KW-0732">Signal</keyword>
<dbReference type="SUPFAM" id="SSF56925">
    <property type="entry name" value="OMPA-like"/>
    <property type="match status" value="1"/>
</dbReference>
<feature type="domain" description="Outer membrane protein beta-barrel" evidence="3">
    <location>
        <begin position="11"/>
        <end position="220"/>
    </location>
</feature>
<dbReference type="Gene3D" id="2.40.160.20">
    <property type="match status" value="1"/>
</dbReference>
<evidence type="ECO:0000256" key="1">
    <source>
        <dbReference type="ARBA" id="ARBA00022729"/>
    </source>
</evidence>
<organism evidence="4 5">
    <name type="scientific">Pelotalea chapellei</name>
    <dbReference type="NCBI Taxonomy" id="44671"/>
    <lineage>
        <taxon>Bacteria</taxon>
        <taxon>Pseudomonadati</taxon>
        <taxon>Thermodesulfobacteriota</taxon>
        <taxon>Desulfuromonadia</taxon>
        <taxon>Geobacterales</taxon>
        <taxon>Geobacteraceae</taxon>
        <taxon>Pelotalea</taxon>
    </lineage>
</organism>
<gene>
    <name evidence="4" type="ORF">KJB30_16210</name>
</gene>
<evidence type="ECO:0000259" key="3">
    <source>
        <dbReference type="Pfam" id="PF13505"/>
    </source>
</evidence>
<reference evidence="4 5" key="1">
    <citation type="submission" date="2021-05" db="EMBL/GenBank/DDBJ databases">
        <title>The draft genome of Geobacter chapellei DSM 13688.</title>
        <authorList>
            <person name="Xu Z."/>
            <person name="Masuda Y."/>
            <person name="Itoh H."/>
            <person name="Senoo K."/>
        </authorList>
    </citation>
    <scope>NUCLEOTIDE SEQUENCE [LARGE SCALE GENOMIC DNA]</scope>
    <source>
        <strain evidence="4 5">DSM 13688</strain>
    </source>
</reference>
<protein>
    <submittedName>
        <fullName evidence="4">Outer membrane beta-barrel protein</fullName>
    </submittedName>
</protein>
<feature type="chain" id="PRO_5045880331" evidence="2">
    <location>
        <begin position="23"/>
        <end position="220"/>
    </location>
</feature>
<evidence type="ECO:0000313" key="5">
    <source>
        <dbReference type="Proteomes" id="UP000784128"/>
    </source>
</evidence>
<dbReference type="RefSeq" id="WP_214301281.1">
    <property type="nucleotide sequence ID" value="NZ_JAHDYS010000020.1"/>
</dbReference>
<keyword evidence="5" id="KW-1185">Reference proteome</keyword>